<dbReference type="UniPathway" id="UPA00382"/>
<dbReference type="InterPro" id="IPR027433">
    <property type="entry name" value="Lipoxygenase_dom_3"/>
</dbReference>
<dbReference type="PROSITE" id="PS00081">
    <property type="entry name" value="LIPOXYGENASE_2"/>
    <property type="match status" value="1"/>
</dbReference>
<dbReference type="Gene3D" id="2.60.60.20">
    <property type="entry name" value="PLAT/LH2 domain"/>
    <property type="match status" value="1"/>
</dbReference>
<evidence type="ECO:0000313" key="15">
    <source>
        <dbReference type="Proteomes" id="UP000504607"/>
    </source>
</evidence>
<dbReference type="InterPro" id="IPR020834">
    <property type="entry name" value="LipOase_CS"/>
</dbReference>
<dbReference type="Gene3D" id="4.10.372.10">
    <property type="entry name" value="Lipoxygenase-1, Domain 3"/>
    <property type="match status" value="1"/>
</dbReference>
<organism evidence="15 16">
    <name type="scientific">Elaeis guineensis var. tenera</name>
    <name type="common">Oil palm</name>
    <dbReference type="NCBI Taxonomy" id="51953"/>
    <lineage>
        <taxon>Eukaryota</taxon>
        <taxon>Viridiplantae</taxon>
        <taxon>Streptophyta</taxon>
        <taxon>Embryophyta</taxon>
        <taxon>Tracheophyta</taxon>
        <taxon>Spermatophyta</taxon>
        <taxon>Magnoliopsida</taxon>
        <taxon>Liliopsida</taxon>
        <taxon>Arecaceae</taxon>
        <taxon>Arecoideae</taxon>
        <taxon>Cocoseae</taxon>
        <taxon>Elaeidinae</taxon>
        <taxon>Elaeis</taxon>
    </lineage>
</organism>
<dbReference type="PROSITE" id="PS51393">
    <property type="entry name" value="LIPOXYGENASE_3"/>
    <property type="match status" value="1"/>
</dbReference>
<evidence type="ECO:0000259" key="13">
    <source>
        <dbReference type="PROSITE" id="PS50095"/>
    </source>
</evidence>
<dbReference type="Pfam" id="PF01477">
    <property type="entry name" value="PLAT"/>
    <property type="match status" value="1"/>
</dbReference>
<evidence type="ECO:0000256" key="5">
    <source>
        <dbReference type="ARBA" id="ARBA00022832"/>
    </source>
</evidence>
<keyword evidence="3" id="KW-0479">Metal-binding</keyword>
<keyword evidence="10 12" id="KW-0275">Fatty acid biosynthesis</keyword>
<dbReference type="Pfam" id="PF00305">
    <property type="entry name" value="Lipoxygenase"/>
    <property type="match status" value="1"/>
</dbReference>
<dbReference type="InParanoid" id="A0A6I9QR80"/>
<evidence type="ECO:0000256" key="3">
    <source>
        <dbReference type="ARBA" id="ARBA00022723"/>
    </source>
</evidence>
<dbReference type="RefSeq" id="XP_010912798.1">
    <property type="nucleotide sequence ID" value="XM_010914496.3"/>
</dbReference>
<keyword evidence="2 12" id="KW-0444">Lipid biosynthesis</keyword>
<dbReference type="SUPFAM" id="SSF48484">
    <property type="entry name" value="Lipoxigenase"/>
    <property type="match status" value="1"/>
</dbReference>
<dbReference type="InterPro" id="IPR000907">
    <property type="entry name" value="LipOase"/>
</dbReference>
<gene>
    <name evidence="16" type="primary">LOC105038631</name>
</gene>
<evidence type="ECO:0000256" key="1">
    <source>
        <dbReference type="ARBA" id="ARBA00009419"/>
    </source>
</evidence>
<proteinExistence type="inferred from homology"/>
<dbReference type="EC" id="1.13.11.-" evidence="12"/>
<dbReference type="PRINTS" id="PR00087">
    <property type="entry name" value="LIPOXYGENASE"/>
</dbReference>
<evidence type="ECO:0000259" key="14">
    <source>
        <dbReference type="PROSITE" id="PS51393"/>
    </source>
</evidence>
<dbReference type="GO" id="GO:0034440">
    <property type="term" value="P:lipid oxidation"/>
    <property type="evidence" value="ECO:0007669"/>
    <property type="project" value="InterPro"/>
</dbReference>
<evidence type="ECO:0000256" key="12">
    <source>
        <dbReference type="RuleBase" id="RU003975"/>
    </source>
</evidence>
<feature type="domain" description="Lipoxygenase" evidence="14">
    <location>
        <begin position="154"/>
        <end position="850"/>
    </location>
</feature>
<dbReference type="PROSITE" id="PS50095">
    <property type="entry name" value="PLAT"/>
    <property type="match status" value="1"/>
</dbReference>
<evidence type="ECO:0000256" key="10">
    <source>
        <dbReference type="ARBA" id="ARBA00023160"/>
    </source>
</evidence>
<evidence type="ECO:0000313" key="16">
    <source>
        <dbReference type="RefSeq" id="XP_010912798.1"/>
    </source>
</evidence>
<name>A0A6I9QR80_ELAGV</name>
<protein>
    <recommendedName>
        <fullName evidence="12">Lipoxygenase</fullName>
        <ecNumber evidence="12">1.13.11.-</ecNumber>
    </recommendedName>
</protein>
<evidence type="ECO:0000256" key="8">
    <source>
        <dbReference type="ARBA" id="ARBA00023004"/>
    </source>
</evidence>
<evidence type="ECO:0000256" key="4">
    <source>
        <dbReference type="ARBA" id="ARBA00022767"/>
    </source>
</evidence>
<feature type="domain" description="PLAT" evidence="13">
    <location>
        <begin position="27"/>
        <end position="151"/>
    </location>
</feature>
<sequence>MMQGLAKLRQKFGYISPPCTQQDEHATKATVVISRKSRWQKPGKKTTFRLYSSSHVDINTGRGKLSPGEVSLRKGKKTKHGSIDTLTYRVYFILEPDFGIPGAIVVKNGDRDEFFLRFVTLELSESSSIHFDCNSWIYPFKKTNTDRVFFFNTSFLPRQTPLALQDLRQDELISLRGNGRGERKEWERIYDYDRYNDLGEPDKGQDHVRPVLGGSKAYPYPRRGRTGRPLCSDRATETRNKIINLDFYVPPDERFSPIKLSEFISNSIQAVVHFVIPELKSLFQGDLLNFESLDRIKRDLYYDERNRVIEGIVMEKLKVFLPNDLFKEVNKAIKEHPIKFPVPQVIAADDNAWRTDEEFGREMLAGLNPAVIRCLETFPPVGRGERQSSITASHIEGKLDGLTIEQAIDDHRILILDHHDYLMPYLRRINAQGVCVYASRTLLFVKRDRTLRPLVIELSLPVDERGEEISRVFLPASQGPDGALWQLAKAQVAVNDSGHHQLISHWLYTHATVEPFIIATRRHLSTMHPIYKLIDPHFKDTMHINSLARSILLNAGGILEKTMFPGKYALELSSTIYESWRFTEQALPKDLVKRGLAEEDPDEPSGVRLLLKDYPYGADGLDVWTAIQEWVTNYCEHFYHDDQAIITDIEIQAWWKEICQIGHGDKRSDDECWLPLDSLTNLVQVLTTLIWIASALHAAINFGQYGYAGYPPNRPTRCRKFIPAEGTPEYADFLRDPDKYYLEMLPDRFTTTLGIALIEVLSGHTADEVYLGQRTSTTWTNDGEVLRMFQEFGQNLRRVENGIEERNKNPRLKNRWGPAKIPYTLLYPDISNMGGEKGVTGKGIPNSVSI</sequence>
<dbReference type="Gene3D" id="1.20.245.10">
    <property type="entry name" value="Lipoxygenase-1, Domain 5"/>
    <property type="match status" value="1"/>
</dbReference>
<keyword evidence="8" id="KW-0408">Iron</keyword>
<keyword evidence="7" id="KW-0560">Oxidoreductase</keyword>
<keyword evidence="9" id="KW-0443">Lipid metabolism</keyword>
<comment type="caution">
    <text evidence="11">Lacks conserved residue(s) required for the propagation of feature annotation.</text>
</comment>
<dbReference type="GeneID" id="105038631"/>
<comment type="similarity">
    <text evidence="1 12">Belongs to the lipoxygenase family.</text>
</comment>
<evidence type="ECO:0000256" key="2">
    <source>
        <dbReference type="ARBA" id="ARBA00022516"/>
    </source>
</evidence>
<dbReference type="InterPro" id="IPR001246">
    <property type="entry name" value="LipOase_plant"/>
</dbReference>
<keyword evidence="5" id="KW-0276">Fatty acid metabolism</keyword>
<dbReference type="SMART" id="SM00308">
    <property type="entry name" value="LH2"/>
    <property type="match status" value="1"/>
</dbReference>
<keyword evidence="6" id="KW-0223">Dioxygenase</keyword>
<dbReference type="OrthoDB" id="407298at2759"/>
<dbReference type="Proteomes" id="UP000504607">
    <property type="component" value="Chromosome 2"/>
</dbReference>
<dbReference type="AlphaFoldDB" id="A0A6I9QR80"/>
<dbReference type="KEGG" id="egu:105038631"/>
<dbReference type="InterPro" id="IPR036226">
    <property type="entry name" value="LipOase_C_sf"/>
</dbReference>
<evidence type="ECO:0000256" key="6">
    <source>
        <dbReference type="ARBA" id="ARBA00022964"/>
    </source>
</evidence>
<dbReference type="Gene3D" id="4.10.375.10">
    <property type="entry name" value="Lipoxygenase-1, Domain 2"/>
    <property type="match status" value="1"/>
</dbReference>
<dbReference type="PRINTS" id="PR00468">
    <property type="entry name" value="PLTLPOXGNASE"/>
</dbReference>
<dbReference type="GO" id="GO:0016702">
    <property type="term" value="F:oxidoreductase activity, acting on single donors with incorporation of molecular oxygen, incorporation of two atoms of oxygen"/>
    <property type="evidence" value="ECO:0007669"/>
    <property type="project" value="InterPro"/>
</dbReference>
<evidence type="ECO:0000256" key="11">
    <source>
        <dbReference type="PROSITE-ProRule" id="PRU00152"/>
    </source>
</evidence>
<dbReference type="GO" id="GO:0031408">
    <property type="term" value="P:oxylipin biosynthetic process"/>
    <property type="evidence" value="ECO:0007669"/>
    <property type="project" value="UniProtKB-UniRule"/>
</dbReference>
<dbReference type="InterPro" id="IPR036392">
    <property type="entry name" value="PLAT/LH2_dom_sf"/>
</dbReference>
<keyword evidence="4 12" id="KW-0925">Oxylipin biosynthesis</keyword>
<dbReference type="GO" id="GO:0006633">
    <property type="term" value="P:fatty acid biosynthetic process"/>
    <property type="evidence" value="ECO:0007669"/>
    <property type="project" value="UniProtKB-KW"/>
</dbReference>
<comment type="pathway">
    <text evidence="12">Lipid metabolism; oxylipin biosynthesis.</text>
</comment>
<evidence type="ECO:0000256" key="7">
    <source>
        <dbReference type="ARBA" id="ARBA00023002"/>
    </source>
</evidence>
<dbReference type="PANTHER" id="PTHR11771">
    <property type="entry name" value="LIPOXYGENASE"/>
    <property type="match status" value="1"/>
</dbReference>
<dbReference type="Gene3D" id="3.10.450.60">
    <property type="match status" value="1"/>
</dbReference>
<dbReference type="FunCoup" id="A0A6I9QR80">
    <property type="interactions" value="182"/>
</dbReference>
<comment type="function">
    <text evidence="12">Plant lipoxygenase may be involved in a number of diverse aspects of plant physiology including growth and development, pest resistance, and senescence or responses to wounding.</text>
</comment>
<dbReference type="InterPro" id="IPR013819">
    <property type="entry name" value="LipOase_C"/>
</dbReference>
<reference evidence="16" key="1">
    <citation type="submission" date="2025-08" db="UniProtKB">
        <authorList>
            <consortium name="RefSeq"/>
        </authorList>
    </citation>
    <scope>IDENTIFICATION</scope>
</reference>
<dbReference type="SUPFAM" id="SSF49723">
    <property type="entry name" value="Lipase/lipooxygenase domain (PLAT/LH2 domain)"/>
    <property type="match status" value="1"/>
</dbReference>
<keyword evidence="15" id="KW-1185">Reference proteome</keyword>
<evidence type="ECO:0000256" key="9">
    <source>
        <dbReference type="ARBA" id="ARBA00023098"/>
    </source>
</evidence>
<dbReference type="InterPro" id="IPR001024">
    <property type="entry name" value="PLAT/LH2_dom"/>
</dbReference>
<accession>A0A6I9QR80</accession>
<dbReference type="FunFam" id="1.20.245.10:FF:000002">
    <property type="entry name" value="Lipoxygenase"/>
    <property type="match status" value="1"/>
</dbReference>
<dbReference type="GO" id="GO:0046872">
    <property type="term" value="F:metal ion binding"/>
    <property type="evidence" value="ECO:0007669"/>
    <property type="project" value="UniProtKB-UniRule"/>
</dbReference>